<accession>A0A067PG24</accession>
<organism evidence="1 2">
    <name type="scientific">Jaapia argillacea MUCL 33604</name>
    <dbReference type="NCBI Taxonomy" id="933084"/>
    <lineage>
        <taxon>Eukaryota</taxon>
        <taxon>Fungi</taxon>
        <taxon>Dikarya</taxon>
        <taxon>Basidiomycota</taxon>
        <taxon>Agaricomycotina</taxon>
        <taxon>Agaricomycetes</taxon>
        <taxon>Agaricomycetidae</taxon>
        <taxon>Jaapiales</taxon>
        <taxon>Jaapiaceae</taxon>
        <taxon>Jaapia</taxon>
    </lineage>
</organism>
<gene>
    <name evidence="1" type="ORF">JAAARDRAFT_422464</name>
</gene>
<proteinExistence type="predicted"/>
<protein>
    <submittedName>
        <fullName evidence="1">Uncharacterized protein</fullName>
    </submittedName>
</protein>
<evidence type="ECO:0000313" key="2">
    <source>
        <dbReference type="Proteomes" id="UP000027265"/>
    </source>
</evidence>
<evidence type="ECO:0000313" key="1">
    <source>
        <dbReference type="EMBL" id="KDQ53759.1"/>
    </source>
</evidence>
<dbReference type="EMBL" id="KL197732">
    <property type="protein sequence ID" value="KDQ53759.1"/>
    <property type="molecule type" value="Genomic_DNA"/>
</dbReference>
<reference evidence="2" key="1">
    <citation type="journal article" date="2014" name="Proc. Natl. Acad. Sci. U.S.A.">
        <title>Extensive sampling of basidiomycete genomes demonstrates inadequacy of the white-rot/brown-rot paradigm for wood decay fungi.</title>
        <authorList>
            <person name="Riley R."/>
            <person name="Salamov A.A."/>
            <person name="Brown D.W."/>
            <person name="Nagy L.G."/>
            <person name="Floudas D."/>
            <person name="Held B.W."/>
            <person name="Levasseur A."/>
            <person name="Lombard V."/>
            <person name="Morin E."/>
            <person name="Otillar R."/>
            <person name="Lindquist E.A."/>
            <person name="Sun H."/>
            <person name="LaButti K.M."/>
            <person name="Schmutz J."/>
            <person name="Jabbour D."/>
            <person name="Luo H."/>
            <person name="Baker S.E."/>
            <person name="Pisabarro A.G."/>
            <person name="Walton J.D."/>
            <person name="Blanchette R.A."/>
            <person name="Henrissat B."/>
            <person name="Martin F."/>
            <person name="Cullen D."/>
            <person name="Hibbett D.S."/>
            <person name="Grigoriev I.V."/>
        </authorList>
    </citation>
    <scope>NUCLEOTIDE SEQUENCE [LARGE SCALE GENOMIC DNA]</scope>
    <source>
        <strain evidence="2">MUCL 33604</strain>
    </source>
</reference>
<sequence>MFAAGTGDGWYTTWLPIFDAAGKMYMANSSPRGGPPVTTGYLTNGNLSTTPVVSRLIFAEPVSDSAFYIEVDSDGSGDVVADNTLANSYASFEPLDKTKSTQKWKLTRINM</sequence>
<dbReference type="AlphaFoldDB" id="A0A067PG24"/>
<keyword evidence="2" id="KW-1185">Reference proteome</keyword>
<dbReference type="Proteomes" id="UP000027265">
    <property type="component" value="Unassembled WGS sequence"/>
</dbReference>
<name>A0A067PG24_9AGAM</name>
<dbReference type="HOGENOM" id="CLU_2158797_0_0_1"/>
<dbReference type="InParanoid" id="A0A067PG24"/>